<name>Q1CXS6_MYXXD</name>
<reference evidence="1 2" key="1">
    <citation type="journal article" date="2006" name="Proc. Natl. Acad. Sci. U.S.A.">
        <title>Evolution of sensory complexity recorded in a myxobacterial genome.</title>
        <authorList>
            <person name="Goldman B.S."/>
            <person name="Nierman W.C."/>
            <person name="Kaiser D."/>
            <person name="Slater S.C."/>
            <person name="Durkin A.S."/>
            <person name="Eisen J.A."/>
            <person name="Ronning C.M."/>
            <person name="Barbazuk W.B."/>
            <person name="Blanchard M."/>
            <person name="Field C."/>
            <person name="Halling C."/>
            <person name="Hinkle G."/>
            <person name="Iartchuk O."/>
            <person name="Kim H.S."/>
            <person name="Mackenzie C."/>
            <person name="Madupu R."/>
            <person name="Miller N."/>
            <person name="Shvartsbeyn A."/>
            <person name="Sullivan S.A."/>
            <person name="Vaudin M."/>
            <person name="Wiegand R."/>
            <person name="Kaplan H.B."/>
        </authorList>
    </citation>
    <scope>NUCLEOTIDE SEQUENCE [LARGE SCALE GENOMIC DNA]</scope>
    <source>
        <strain evidence="2">DK1622</strain>
    </source>
</reference>
<accession>Q1CXS6</accession>
<dbReference type="KEGG" id="mxa:MXAN_6680"/>
<dbReference type="eggNOG" id="COG2755">
    <property type="taxonomic scope" value="Bacteria"/>
</dbReference>
<organism evidence="1 2">
    <name type="scientific">Myxococcus xanthus (strain DK1622)</name>
    <dbReference type="NCBI Taxonomy" id="246197"/>
    <lineage>
        <taxon>Bacteria</taxon>
        <taxon>Pseudomonadati</taxon>
        <taxon>Myxococcota</taxon>
        <taxon>Myxococcia</taxon>
        <taxon>Myxococcales</taxon>
        <taxon>Cystobacterineae</taxon>
        <taxon>Myxococcaceae</taxon>
        <taxon>Myxococcus</taxon>
    </lineage>
</organism>
<dbReference type="EMBL" id="CP000113">
    <property type="protein sequence ID" value="ABF92173.1"/>
    <property type="molecule type" value="Genomic_DNA"/>
</dbReference>
<dbReference type="RefSeq" id="WP_011556605.1">
    <property type="nucleotide sequence ID" value="NC_008095.1"/>
</dbReference>
<evidence type="ECO:0000313" key="2">
    <source>
        <dbReference type="Proteomes" id="UP000002402"/>
    </source>
</evidence>
<gene>
    <name evidence="1" type="ordered locus">MXAN_6680</name>
</gene>
<proteinExistence type="predicted"/>
<dbReference type="AlphaFoldDB" id="Q1CXS6"/>
<evidence type="ECO:0000313" key="1">
    <source>
        <dbReference type="EMBL" id="ABF92173.1"/>
    </source>
</evidence>
<dbReference type="STRING" id="246197.MXAN_6680"/>
<keyword evidence="2" id="KW-1185">Reference proteome</keyword>
<protein>
    <submittedName>
        <fullName evidence="1">Uncharacterized protein</fullName>
    </submittedName>
</protein>
<dbReference type="HOGENOM" id="CLU_1359190_0_0_7"/>
<sequence>MPNTRALYRSVGLKEAELFLVSGCSAFLAPTARPAHLLPGDERRVRTANCRDWNTPDAGSGHAGFVTAFDVGADYASRFPVRTVGNSRHQELWVPAEELATFNQHIQGPVRFTEAWYGPGYLGPDTTLGPLERQLLALFEQRSDALPLIQANTAACLFNSAWWSTAPAAAQGLNPSDHLRLLDRLHQTWVTLHPTWPLPAPGGNRQTDPQ</sequence>
<dbReference type="Proteomes" id="UP000002402">
    <property type="component" value="Chromosome"/>
</dbReference>
<dbReference type="EnsemblBacteria" id="ABF92173">
    <property type="protein sequence ID" value="ABF92173"/>
    <property type="gene ID" value="MXAN_6680"/>
</dbReference>
<dbReference type="GeneID" id="41363873"/>